<feature type="compositionally biased region" description="Low complexity" evidence="5">
    <location>
        <begin position="114"/>
        <end position="138"/>
    </location>
</feature>
<name>F4Q0Z0_CACFS</name>
<dbReference type="Proteomes" id="UP000007797">
    <property type="component" value="Unassembled WGS sequence"/>
</dbReference>
<dbReference type="GO" id="GO:0005788">
    <property type="term" value="C:endoplasmic reticulum lumen"/>
    <property type="evidence" value="ECO:0007669"/>
    <property type="project" value="TreeGrafter"/>
</dbReference>
<dbReference type="InterPro" id="IPR012913">
    <property type="entry name" value="OS9-like_dom"/>
</dbReference>
<organism evidence="8 9">
    <name type="scientific">Cavenderia fasciculata</name>
    <name type="common">Slime mold</name>
    <name type="synonym">Dictyostelium fasciculatum</name>
    <dbReference type="NCBI Taxonomy" id="261658"/>
    <lineage>
        <taxon>Eukaryota</taxon>
        <taxon>Amoebozoa</taxon>
        <taxon>Evosea</taxon>
        <taxon>Eumycetozoa</taxon>
        <taxon>Dictyostelia</taxon>
        <taxon>Acytosteliales</taxon>
        <taxon>Cavenderiaceae</taxon>
        <taxon>Cavenderia</taxon>
    </lineage>
</organism>
<dbReference type="PANTHER" id="PTHR15414">
    <property type="entry name" value="OS-9-RELATED"/>
    <property type="match status" value="1"/>
</dbReference>
<evidence type="ECO:0000259" key="7">
    <source>
        <dbReference type="PROSITE" id="PS51914"/>
    </source>
</evidence>
<dbReference type="PROSITE" id="PS51914">
    <property type="entry name" value="MRH"/>
    <property type="match status" value="1"/>
</dbReference>
<proteinExistence type="predicted"/>
<keyword evidence="2 6" id="KW-0732">Signal</keyword>
<dbReference type="GO" id="GO:0030970">
    <property type="term" value="P:retrograde protein transport, ER to cytosol"/>
    <property type="evidence" value="ECO:0007669"/>
    <property type="project" value="TreeGrafter"/>
</dbReference>
<feature type="domain" description="MRH" evidence="7">
    <location>
        <begin position="274"/>
        <end position="456"/>
    </location>
</feature>
<gene>
    <name evidence="8" type="ORF">DFA_03985</name>
</gene>
<feature type="compositionally biased region" description="Low complexity" evidence="5">
    <location>
        <begin position="61"/>
        <end position="71"/>
    </location>
</feature>
<protein>
    <submittedName>
        <fullName evidence="8">OS-9-related protein</fullName>
    </submittedName>
</protein>
<dbReference type="InterPro" id="IPR044865">
    <property type="entry name" value="MRH_dom"/>
</dbReference>
<dbReference type="SUPFAM" id="SSF50911">
    <property type="entry name" value="Mannose 6-phosphate receptor domain"/>
    <property type="match status" value="1"/>
</dbReference>
<evidence type="ECO:0000256" key="5">
    <source>
        <dbReference type="SAM" id="MobiDB-lite"/>
    </source>
</evidence>
<dbReference type="STRING" id="1054147.F4Q0Z0"/>
<evidence type="ECO:0000313" key="9">
    <source>
        <dbReference type="Proteomes" id="UP000007797"/>
    </source>
</evidence>
<comment type="subcellular location">
    <subcellularLocation>
        <location evidence="1">Endoplasmic reticulum</location>
    </subcellularLocation>
</comment>
<dbReference type="InterPro" id="IPR045149">
    <property type="entry name" value="OS-9-like"/>
</dbReference>
<evidence type="ECO:0000256" key="2">
    <source>
        <dbReference type="ARBA" id="ARBA00022729"/>
    </source>
</evidence>
<dbReference type="GeneID" id="14870622"/>
<evidence type="ECO:0000313" key="8">
    <source>
        <dbReference type="EMBL" id="EGG18491.1"/>
    </source>
</evidence>
<keyword evidence="9" id="KW-1185">Reference proteome</keyword>
<dbReference type="Pfam" id="PF07915">
    <property type="entry name" value="PRKCSH"/>
    <property type="match status" value="1"/>
</dbReference>
<dbReference type="PANTHER" id="PTHR15414:SF0">
    <property type="entry name" value="ENDOPLASMIC RETICULUM LECTIN 1"/>
    <property type="match status" value="1"/>
</dbReference>
<feature type="region of interest" description="Disordered" evidence="5">
    <location>
        <begin position="57"/>
        <end position="220"/>
    </location>
</feature>
<sequence>MENRRRLVLLILTLLVIVNLCSLLIHPCLAVEQVQQQQQQQQQAVEPVVVIVGEEADAGDNNNNNNPSSSSTLPVHTKDEDNQQPTTITSNTKKRKEQQQQPIKVNVKNKPKESPTTTTTPTTKTDQPTKLTTTTTTKVDQPIKPKEKEEEEKKPNIPVVVDTTKQEEEEEDIEKEKKNEQKATATTGTPSSSSSSSSTTENTGSSTTAATANSKPIRKKKQSKFEVVIGSITQRSHQQLSQHLPIAKTEYRDRFINNPKYEMMPMALANGSKYECYVPAVLEEYRNTWVPIPTAAEFAELLSPLDGHCMYKPTNGWWTYELCYNKGVRQLHYDKQKIVTEYNVGLAPESGEIKGLDASFIEQYNKYGEALQHMTNAQMEAFEPPTPRQVEAGQIPYYVEIYNDGTACEVLTGVKRQTEVRFYCNADNQQSYIFEIQEPSTCMYYLKIYTNLMCTHPLFRPRQDASMDIECFEAKK</sequence>
<dbReference type="OrthoDB" id="448954at2759"/>
<evidence type="ECO:0000256" key="4">
    <source>
        <dbReference type="ARBA" id="ARBA00023157"/>
    </source>
</evidence>
<dbReference type="RefSeq" id="XP_004366395.1">
    <property type="nucleotide sequence ID" value="XM_004366338.1"/>
</dbReference>
<keyword evidence="4" id="KW-1015">Disulfide bond</keyword>
<dbReference type="InterPro" id="IPR009011">
    <property type="entry name" value="Man6P_isomerase_rcpt-bd_dom_sf"/>
</dbReference>
<feature type="chain" id="PRO_5003320481" evidence="6">
    <location>
        <begin position="31"/>
        <end position="476"/>
    </location>
</feature>
<reference evidence="9" key="1">
    <citation type="journal article" date="2011" name="Genome Res.">
        <title>Phylogeny-wide analysis of social amoeba genomes highlights ancient origins for complex intercellular communication.</title>
        <authorList>
            <person name="Heidel A.J."/>
            <person name="Lawal H.M."/>
            <person name="Felder M."/>
            <person name="Schilde C."/>
            <person name="Helps N.R."/>
            <person name="Tunggal B."/>
            <person name="Rivero F."/>
            <person name="John U."/>
            <person name="Schleicher M."/>
            <person name="Eichinger L."/>
            <person name="Platzer M."/>
            <person name="Noegel A.A."/>
            <person name="Schaap P."/>
            <person name="Gloeckner G."/>
        </authorList>
    </citation>
    <scope>NUCLEOTIDE SEQUENCE [LARGE SCALE GENOMIC DNA]</scope>
    <source>
        <strain evidence="9">SH3</strain>
    </source>
</reference>
<dbReference type="AlphaFoldDB" id="F4Q0Z0"/>
<evidence type="ECO:0000256" key="3">
    <source>
        <dbReference type="ARBA" id="ARBA00022824"/>
    </source>
</evidence>
<feature type="compositionally biased region" description="Basic and acidic residues" evidence="5">
    <location>
        <begin position="141"/>
        <end position="155"/>
    </location>
</feature>
<feature type="compositionally biased region" description="Low complexity" evidence="5">
    <location>
        <begin position="182"/>
        <end position="214"/>
    </location>
</feature>
<dbReference type="EMBL" id="GL883018">
    <property type="protein sequence ID" value="EGG18491.1"/>
    <property type="molecule type" value="Genomic_DNA"/>
</dbReference>
<keyword evidence="3" id="KW-0256">Endoplasmic reticulum</keyword>
<feature type="signal peptide" evidence="6">
    <location>
        <begin position="1"/>
        <end position="30"/>
    </location>
</feature>
<evidence type="ECO:0000256" key="1">
    <source>
        <dbReference type="ARBA" id="ARBA00004240"/>
    </source>
</evidence>
<accession>F4Q0Z0</accession>
<dbReference type="GO" id="GO:0030968">
    <property type="term" value="P:endoplasmic reticulum unfolded protein response"/>
    <property type="evidence" value="ECO:0007669"/>
    <property type="project" value="InterPro"/>
</dbReference>
<dbReference type="Gene3D" id="2.70.130.10">
    <property type="entry name" value="Mannose-6-phosphate receptor binding domain"/>
    <property type="match status" value="1"/>
</dbReference>
<evidence type="ECO:0000256" key="6">
    <source>
        <dbReference type="SAM" id="SignalP"/>
    </source>
</evidence>
<dbReference type="KEGG" id="dfa:DFA_03985"/>